<evidence type="ECO:0000313" key="2">
    <source>
        <dbReference type="Proteomes" id="UP000504609"/>
    </source>
</evidence>
<name>A0A6J1F317_CUCMO</name>
<dbReference type="GeneID" id="111439417"/>
<evidence type="ECO:0000313" key="3">
    <source>
        <dbReference type="RefSeq" id="XP_022932893.1"/>
    </source>
</evidence>
<dbReference type="PANTHER" id="PTHR45180">
    <property type="entry name" value="OS01G0307686 PROTEIN"/>
    <property type="match status" value="1"/>
</dbReference>
<dbReference type="Gene3D" id="3.40.50.150">
    <property type="entry name" value="Vaccinia Virus protein VP39"/>
    <property type="match status" value="1"/>
</dbReference>
<dbReference type="PANTHER" id="PTHR45180:SF1">
    <property type="entry name" value="OS01G0307686 PROTEIN"/>
    <property type="match status" value="1"/>
</dbReference>
<dbReference type="Proteomes" id="UP000504609">
    <property type="component" value="Unplaced"/>
</dbReference>
<dbReference type="RefSeq" id="XP_022932893.1">
    <property type="nucleotide sequence ID" value="XM_023077125.1"/>
</dbReference>
<dbReference type="InterPro" id="IPR029063">
    <property type="entry name" value="SAM-dependent_MTases_sf"/>
</dbReference>
<organism evidence="2 3">
    <name type="scientific">Cucurbita moschata</name>
    <name type="common">Winter crookneck squash</name>
    <name type="synonym">Cucurbita pepo var. moschata</name>
    <dbReference type="NCBI Taxonomy" id="3662"/>
    <lineage>
        <taxon>Eukaryota</taxon>
        <taxon>Viridiplantae</taxon>
        <taxon>Streptophyta</taxon>
        <taxon>Embryophyta</taxon>
        <taxon>Tracheophyta</taxon>
        <taxon>Spermatophyta</taxon>
        <taxon>Magnoliopsida</taxon>
        <taxon>eudicotyledons</taxon>
        <taxon>Gunneridae</taxon>
        <taxon>Pentapetalae</taxon>
        <taxon>rosids</taxon>
        <taxon>fabids</taxon>
        <taxon>Cucurbitales</taxon>
        <taxon>Cucurbitaceae</taxon>
        <taxon>Cucurbiteae</taxon>
        <taxon>Cucurbita</taxon>
    </lineage>
</organism>
<feature type="domain" description="Methyltransferase type 11" evidence="1">
    <location>
        <begin position="39"/>
        <end position="132"/>
    </location>
</feature>
<dbReference type="GO" id="GO:0008757">
    <property type="term" value="F:S-adenosylmethionine-dependent methyltransferase activity"/>
    <property type="evidence" value="ECO:0007669"/>
    <property type="project" value="InterPro"/>
</dbReference>
<dbReference type="GO" id="GO:0032259">
    <property type="term" value="P:methylation"/>
    <property type="evidence" value="ECO:0007669"/>
    <property type="project" value="UniProtKB-KW"/>
</dbReference>
<keyword evidence="2" id="KW-1185">Reference proteome</keyword>
<dbReference type="AlphaFoldDB" id="A0A6J1F317"/>
<keyword evidence="3" id="KW-0808">Transferase</keyword>
<dbReference type="InterPro" id="IPR013216">
    <property type="entry name" value="Methyltransf_11"/>
</dbReference>
<dbReference type="Pfam" id="PF08241">
    <property type="entry name" value="Methyltransf_11"/>
    <property type="match status" value="1"/>
</dbReference>
<protein>
    <submittedName>
        <fullName evidence="3">Methyltransferase DDB_G0268948</fullName>
    </submittedName>
</protein>
<dbReference type="SUPFAM" id="SSF53335">
    <property type="entry name" value="S-adenosyl-L-methionine-dependent methyltransferases"/>
    <property type="match status" value="1"/>
</dbReference>
<dbReference type="CDD" id="cd02440">
    <property type="entry name" value="AdoMet_MTases"/>
    <property type="match status" value="1"/>
</dbReference>
<keyword evidence="3" id="KW-0489">Methyltransferase</keyword>
<gene>
    <name evidence="3" type="primary">LOC111439417</name>
</gene>
<accession>A0A6J1F317</accession>
<evidence type="ECO:0000259" key="1">
    <source>
        <dbReference type="Pfam" id="PF08241"/>
    </source>
</evidence>
<reference evidence="3" key="1">
    <citation type="submission" date="2025-08" db="UniProtKB">
        <authorList>
            <consortium name="RefSeq"/>
        </authorList>
    </citation>
    <scope>IDENTIFICATION</scope>
    <source>
        <tissue evidence="3">Young leaves</tissue>
    </source>
</reference>
<proteinExistence type="predicted"/>
<dbReference type="KEGG" id="cmos:111439417"/>
<sequence length="265" mass="30079">MAKLFIKQAEQYAAGRPTYPAKLFEYIASKTPAHDLVWDVGTGTGQAAHSLVAHYTTVIATDTSPKQLDFATKHPNIHYRHTPPTMSIAEVEQTVAPQGSVDLVTVAQALHWFDLPSFYKNVRWVLKKPHGIIAAWCYTLPEVNSAIDAVLRRIYTTNFGPYWEAPRRFIDEEYKTIEFPFESIDEEGTITAFAAEKEMKFEDYLTYLRSWSSYQTAKGLGVELLSNEVIEELKKGWKEDGDMENDIKVAKFPIHLKMGKVGNNN</sequence>